<evidence type="ECO:0000313" key="2">
    <source>
        <dbReference type="EMBL" id="GIQ70782.1"/>
    </source>
</evidence>
<gene>
    <name evidence="2" type="ORF">XYCOK13_36060</name>
</gene>
<reference evidence="2" key="1">
    <citation type="submission" date="2021-04" db="EMBL/GenBank/DDBJ databases">
        <title>Draft genome sequence of Xylanibacillus composti strain K13.</title>
        <authorList>
            <person name="Uke A."/>
            <person name="Chhe C."/>
            <person name="Baramee S."/>
            <person name="Kosugi A."/>
        </authorList>
    </citation>
    <scope>NUCLEOTIDE SEQUENCE</scope>
    <source>
        <strain evidence="2">K13</strain>
    </source>
</reference>
<evidence type="ECO:0000256" key="1">
    <source>
        <dbReference type="SAM" id="Phobius"/>
    </source>
</evidence>
<keyword evidence="1" id="KW-1133">Transmembrane helix</keyword>
<organism evidence="2 3">
    <name type="scientific">Xylanibacillus composti</name>
    <dbReference type="NCBI Taxonomy" id="1572762"/>
    <lineage>
        <taxon>Bacteria</taxon>
        <taxon>Bacillati</taxon>
        <taxon>Bacillota</taxon>
        <taxon>Bacilli</taxon>
        <taxon>Bacillales</taxon>
        <taxon>Paenibacillaceae</taxon>
        <taxon>Xylanibacillus</taxon>
    </lineage>
</organism>
<protein>
    <recommendedName>
        <fullName evidence="4">Holin</fullName>
    </recommendedName>
</protein>
<dbReference type="AlphaFoldDB" id="A0A8J4H6T2"/>
<sequence>MNKKRLRNYGLWAAVGALVIDVGIYAGFIPMSESEALNRFVISGLNVLVLAGIVSNPTKPDGKGFNL</sequence>
<accession>A0A8J4H6T2</accession>
<comment type="caution">
    <text evidence="2">The sequence shown here is derived from an EMBL/GenBank/DDBJ whole genome shotgun (WGS) entry which is preliminary data.</text>
</comment>
<dbReference type="EMBL" id="BOVK01000058">
    <property type="protein sequence ID" value="GIQ70782.1"/>
    <property type="molecule type" value="Genomic_DNA"/>
</dbReference>
<evidence type="ECO:0000313" key="3">
    <source>
        <dbReference type="Proteomes" id="UP000677918"/>
    </source>
</evidence>
<proteinExistence type="predicted"/>
<name>A0A8J4H6T2_9BACL</name>
<keyword evidence="1" id="KW-0812">Transmembrane</keyword>
<dbReference type="RefSeq" id="WP_213413593.1">
    <property type="nucleotide sequence ID" value="NZ_BOVK01000058.1"/>
</dbReference>
<keyword evidence="1" id="KW-0472">Membrane</keyword>
<keyword evidence="3" id="KW-1185">Reference proteome</keyword>
<feature type="transmembrane region" description="Helical" evidence="1">
    <location>
        <begin position="9"/>
        <end position="30"/>
    </location>
</feature>
<dbReference type="Proteomes" id="UP000677918">
    <property type="component" value="Unassembled WGS sequence"/>
</dbReference>
<evidence type="ECO:0008006" key="4">
    <source>
        <dbReference type="Google" id="ProtNLM"/>
    </source>
</evidence>